<evidence type="ECO:0000256" key="1">
    <source>
        <dbReference type="SAM" id="MobiDB-lite"/>
    </source>
</evidence>
<dbReference type="Proteomes" id="UP000321331">
    <property type="component" value="Unassembled WGS sequence"/>
</dbReference>
<dbReference type="AlphaFoldDB" id="A0A5C6T2M9"/>
<comment type="caution">
    <text evidence="2">The sequence shown here is derived from an EMBL/GenBank/DDBJ whole genome shotgun (WGS) entry which is preliminary data.</text>
</comment>
<dbReference type="EMBL" id="VMNF01000007">
    <property type="protein sequence ID" value="TXC05175.1"/>
    <property type="molecule type" value="Genomic_DNA"/>
</dbReference>
<gene>
    <name evidence="2" type="ORF">FocTR4_00001195</name>
</gene>
<reference evidence="2 3" key="1">
    <citation type="submission" date="2019-07" db="EMBL/GenBank/DDBJ databases">
        <title>The First High-Quality Draft Genome Sequence of the Causal Agent of the Current Panama Disease Epidemic.</title>
        <authorList>
            <person name="Warmington R.J."/>
            <person name="Kay W."/>
            <person name="Jeffries A."/>
            <person name="Bebber D."/>
            <person name="Moore K."/>
            <person name="Studholme D.J."/>
        </authorList>
    </citation>
    <scope>NUCLEOTIDE SEQUENCE [LARGE SCALE GENOMIC DNA]</scope>
    <source>
        <strain evidence="2 3">TR4</strain>
    </source>
</reference>
<proteinExistence type="predicted"/>
<evidence type="ECO:0000313" key="3">
    <source>
        <dbReference type="Proteomes" id="UP000321331"/>
    </source>
</evidence>
<evidence type="ECO:0000313" key="2">
    <source>
        <dbReference type="EMBL" id="TXC05175.1"/>
    </source>
</evidence>
<sequence>MGHLHDETDTLFPLCKKNHWITKVFSHGRSSSHLQPHPSPTHMPGSAAGESHPAPTAQSSPSMYCLILEQEPSFTVNDLVVIHTKRPAFSPHAKSCAAIYVVHMS</sequence>
<name>A0A5C6T2M9_FUSOC</name>
<accession>A0A5C6T2M9</accession>
<feature type="region of interest" description="Disordered" evidence="1">
    <location>
        <begin position="29"/>
        <end position="58"/>
    </location>
</feature>
<protein>
    <submittedName>
        <fullName evidence="2">Uncharacterized protein</fullName>
    </submittedName>
</protein>
<organism evidence="2 3">
    <name type="scientific">Fusarium oxysporum f. sp. cubense</name>
    <dbReference type="NCBI Taxonomy" id="61366"/>
    <lineage>
        <taxon>Eukaryota</taxon>
        <taxon>Fungi</taxon>
        <taxon>Dikarya</taxon>
        <taxon>Ascomycota</taxon>
        <taxon>Pezizomycotina</taxon>
        <taxon>Sordariomycetes</taxon>
        <taxon>Hypocreomycetidae</taxon>
        <taxon>Hypocreales</taxon>
        <taxon>Nectriaceae</taxon>
        <taxon>Fusarium</taxon>
        <taxon>Fusarium oxysporum species complex</taxon>
    </lineage>
</organism>